<dbReference type="InterPro" id="IPR033728">
    <property type="entry name" value="ThrRS_core"/>
</dbReference>
<dbReference type="EMBL" id="MGEG01000005">
    <property type="protein sequence ID" value="OGL79821.1"/>
    <property type="molecule type" value="Genomic_DNA"/>
</dbReference>
<dbReference type="FunFam" id="3.30.930.10:FF:000002">
    <property type="entry name" value="Threonine--tRNA ligase"/>
    <property type="match status" value="1"/>
</dbReference>
<dbReference type="AlphaFoldDB" id="A0A1F7UNF1"/>
<comment type="similarity">
    <text evidence="1 13">Belongs to the class-II aminoacyl-tRNA synthetase family.</text>
</comment>
<dbReference type="Gene3D" id="3.30.54.20">
    <property type="match status" value="1"/>
</dbReference>
<dbReference type="InterPro" id="IPR002320">
    <property type="entry name" value="Thr-tRNA-ligase_IIa"/>
</dbReference>
<comment type="catalytic activity">
    <reaction evidence="12 13">
        <text>tRNA(Thr) + L-threonine + ATP = L-threonyl-tRNA(Thr) + AMP + diphosphate + H(+)</text>
        <dbReference type="Rhea" id="RHEA:24624"/>
        <dbReference type="Rhea" id="RHEA-COMP:9670"/>
        <dbReference type="Rhea" id="RHEA-COMP:9704"/>
        <dbReference type="ChEBI" id="CHEBI:15378"/>
        <dbReference type="ChEBI" id="CHEBI:30616"/>
        <dbReference type="ChEBI" id="CHEBI:33019"/>
        <dbReference type="ChEBI" id="CHEBI:57926"/>
        <dbReference type="ChEBI" id="CHEBI:78442"/>
        <dbReference type="ChEBI" id="CHEBI:78534"/>
        <dbReference type="ChEBI" id="CHEBI:456215"/>
        <dbReference type="EC" id="6.1.1.3"/>
    </reaction>
</comment>
<feature type="binding site" evidence="13">
    <location>
        <position position="293"/>
    </location>
    <ligand>
        <name>Zn(2+)</name>
        <dbReference type="ChEBI" id="CHEBI:29105"/>
        <note>catalytic</note>
    </ligand>
</feature>
<comment type="subunit">
    <text evidence="13">Homodimer.</text>
</comment>
<dbReference type="InterPro" id="IPR036621">
    <property type="entry name" value="Anticodon-bd_dom_sf"/>
</dbReference>
<organism evidence="15 16">
    <name type="scientific">Candidatus Uhrbacteria bacterium RIFCSPHIGHO2_12_FULL_57_11</name>
    <dbReference type="NCBI Taxonomy" id="1802398"/>
    <lineage>
        <taxon>Bacteria</taxon>
        <taxon>Candidatus Uhriibacteriota</taxon>
    </lineage>
</organism>
<keyword evidence="9 13" id="KW-0694">RNA-binding</keyword>
<dbReference type="CDD" id="cd00860">
    <property type="entry name" value="ThrRS_anticodon"/>
    <property type="match status" value="1"/>
</dbReference>
<evidence type="ECO:0000256" key="5">
    <source>
        <dbReference type="ARBA" id="ARBA00022723"/>
    </source>
</evidence>
<evidence type="ECO:0000256" key="2">
    <source>
        <dbReference type="ARBA" id="ARBA00022490"/>
    </source>
</evidence>
<dbReference type="GO" id="GO:0000049">
    <property type="term" value="F:tRNA binding"/>
    <property type="evidence" value="ECO:0007669"/>
    <property type="project" value="UniProtKB-KW"/>
</dbReference>
<dbReference type="FunFam" id="3.30.980.10:FF:000005">
    <property type="entry name" value="Threonyl-tRNA synthetase, mitochondrial"/>
    <property type="match status" value="1"/>
</dbReference>
<comment type="subcellular location">
    <subcellularLocation>
        <location evidence="13">Cytoplasm</location>
    </subcellularLocation>
</comment>
<keyword evidence="4 13" id="KW-0436">Ligase</keyword>
<keyword evidence="6 13" id="KW-0547">Nucleotide-binding</keyword>
<dbReference type="SUPFAM" id="SSF55186">
    <property type="entry name" value="ThrRS/AlaRS common domain"/>
    <property type="match status" value="1"/>
</dbReference>
<protein>
    <recommendedName>
        <fullName evidence="13">Threonine--tRNA ligase</fullName>
        <ecNumber evidence="13">6.1.1.3</ecNumber>
    </recommendedName>
    <alternativeName>
        <fullName evidence="13">Threonyl-tRNA synthetase</fullName>
        <shortName evidence="13">ThrRS</shortName>
    </alternativeName>
</protein>
<dbReference type="Gene3D" id="3.40.50.800">
    <property type="entry name" value="Anticodon-binding domain"/>
    <property type="match status" value="1"/>
</dbReference>
<dbReference type="PROSITE" id="PS50862">
    <property type="entry name" value="AA_TRNA_LIGASE_II"/>
    <property type="match status" value="1"/>
</dbReference>
<name>A0A1F7UNF1_9BACT</name>
<reference evidence="15 16" key="1">
    <citation type="journal article" date="2016" name="Nat. Commun.">
        <title>Thousands of microbial genomes shed light on interconnected biogeochemical processes in an aquifer system.</title>
        <authorList>
            <person name="Anantharaman K."/>
            <person name="Brown C.T."/>
            <person name="Hug L.A."/>
            <person name="Sharon I."/>
            <person name="Castelle C.J."/>
            <person name="Probst A.J."/>
            <person name="Thomas B.C."/>
            <person name="Singh A."/>
            <person name="Wilkins M.J."/>
            <person name="Karaoz U."/>
            <person name="Brodie E.L."/>
            <person name="Williams K.H."/>
            <person name="Hubbard S.S."/>
            <person name="Banfield J.F."/>
        </authorList>
    </citation>
    <scope>NUCLEOTIDE SEQUENCE [LARGE SCALE GENOMIC DNA]</scope>
</reference>
<dbReference type="Pfam" id="PF03129">
    <property type="entry name" value="HGTP_anticodon"/>
    <property type="match status" value="1"/>
</dbReference>
<keyword evidence="7 13" id="KW-0862">Zinc</keyword>
<dbReference type="Gene3D" id="3.30.930.10">
    <property type="entry name" value="Bira Bifunctional Protein, Domain 2"/>
    <property type="match status" value="1"/>
</dbReference>
<comment type="caution">
    <text evidence="15">The sequence shown here is derived from an EMBL/GenBank/DDBJ whole genome shotgun (WGS) entry which is preliminary data.</text>
</comment>
<dbReference type="Pfam" id="PF07973">
    <property type="entry name" value="tRNA_SAD"/>
    <property type="match status" value="1"/>
</dbReference>
<dbReference type="PANTHER" id="PTHR11451:SF44">
    <property type="entry name" value="THREONINE--TRNA LIGASE, CHLOROPLASTIC_MITOCHONDRIAL 2"/>
    <property type="match status" value="1"/>
</dbReference>
<evidence type="ECO:0000256" key="3">
    <source>
        <dbReference type="ARBA" id="ARBA00022555"/>
    </source>
</evidence>
<keyword evidence="3 13" id="KW-0820">tRNA-binding</keyword>
<keyword evidence="10 13" id="KW-0648">Protein biosynthesis</keyword>
<dbReference type="FunFam" id="3.40.50.800:FF:000001">
    <property type="entry name" value="Threonine--tRNA ligase"/>
    <property type="match status" value="1"/>
</dbReference>
<evidence type="ECO:0000256" key="12">
    <source>
        <dbReference type="ARBA" id="ARBA00049515"/>
    </source>
</evidence>
<evidence type="ECO:0000256" key="1">
    <source>
        <dbReference type="ARBA" id="ARBA00008226"/>
    </source>
</evidence>
<dbReference type="NCBIfam" id="TIGR00418">
    <property type="entry name" value="thrS"/>
    <property type="match status" value="1"/>
</dbReference>
<dbReference type="GO" id="GO:0006435">
    <property type="term" value="P:threonyl-tRNA aminoacylation"/>
    <property type="evidence" value="ECO:0007669"/>
    <property type="project" value="UniProtKB-UniRule"/>
</dbReference>
<dbReference type="InterPro" id="IPR047246">
    <property type="entry name" value="ThrRS_anticodon"/>
</dbReference>
<evidence type="ECO:0000256" key="7">
    <source>
        <dbReference type="ARBA" id="ARBA00022833"/>
    </source>
</evidence>
<dbReference type="SUPFAM" id="SSF52954">
    <property type="entry name" value="Class II aaRS ABD-related"/>
    <property type="match status" value="1"/>
</dbReference>
<evidence type="ECO:0000256" key="6">
    <source>
        <dbReference type="ARBA" id="ARBA00022741"/>
    </source>
</evidence>
<dbReference type="InterPro" id="IPR002314">
    <property type="entry name" value="aa-tRNA-synt_IIb"/>
</dbReference>
<gene>
    <name evidence="13" type="primary">thrS</name>
    <name evidence="15" type="ORF">A3F28_00715</name>
</gene>
<keyword evidence="11 13" id="KW-0030">Aminoacyl-tRNA synthetase</keyword>
<feature type="binding site" evidence="13">
    <location>
        <position position="475"/>
    </location>
    <ligand>
        <name>Zn(2+)</name>
        <dbReference type="ChEBI" id="CHEBI:29105"/>
        <note>catalytic</note>
    </ligand>
</feature>
<dbReference type="Proteomes" id="UP000176598">
    <property type="component" value="Unassembled WGS sequence"/>
</dbReference>
<dbReference type="InterPro" id="IPR006195">
    <property type="entry name" value="aa-tRNA-synth_II"/>
</dbReference>
<evidence type="ECO:0000313" key="16">
    <source>
        <dbReference type="Proteomes" id="UP000176598"/>
    </source>
</evidence>
<dbReference type="SUPFAM" id="SSF55681">
    <property type="entry name" value="Class II aaRS and biotin synthetases"/>
    <property type="match status" value="1"/>
</dbReference>
<dbReference type="CDD" id="cd00771">
    <property type="entry name" value="ThrRS_core"/>
    <property type="match status" value="1"/>
</dbReference>
<comment type="caution">
    <text evidence="13">Lacks conserved residue(s) required for the propagation of feature annotation.</text>
</comment>
<evidence type="ECO:0000256" key="10">
    <source>
        <dbReference type="ARBA" id="ARBA00022917"/>
    </source>
</evidence>
<dbReference type="GO" id="GO:0005737">
    <property type="term" value="C:cytoplasm"/>
    <property type="evidence" value="ECO:0007669"/>
    <property type="project" value="UniProtKB-SubCell"/>
</dbReference>
<dbReference type="PRINTS" id="PR01047">
    <property type="entry name" value="TRNASYNTHTHR"/>
</dbReference>
<feature type="binding site" evidence="13">
    <location>
        <position position="344"/>
    </location>
    <ligand>
        <name>Zn(2+)</name>
        <dbReference type="ChEBI" id="CHEBI:29105"/>
        <note>catalytic</note>
    </ligand>
</feature>
<keyword evidence="5 13" id="KW-0479">Metal-binding</keyword>
<keyword evidence="2 13" id="KW-0963">Cytoplasm</keyword>
<evidence type="ECO:0000256" key="9">
    <source>
        <dbReference type="ARBA" id="ARBA00022884"/>
    </source>
</evidence>
<dbReference type="EC" id="6.1.1.3" evidence="13"/>
<evidence type="ECO:0000313" key="15">
    <source>
        <dbReference type="EMBL" id="OGL79821.1"/>
    </source>
</evidence>
<dbReference type="GO" id="GO:0005524">
    <property type="term" value="F:ATP binding"/>
    <property type="evidence" value="ECO:0007669"/>
    <property type="project" value="UniProtKB-UniRule"/>
</dbReference>
<dbReference type="HAMAP" id="MF_00184">
    <property type="entry name" value="Thr_tRNA_synth"/>
    <property type="match status" value="1"/>
</dbReference>
<evidence type="ECO:0000259" key="14">
    <source>
        <dbReference type="PROSITE" id="PS50862"/>
    </source>
</evidence>
<dbReference type="Pfam" id="PF00587">
    <property type="entry name" value="tRNA-synt_2b"/>
    <property type="match status" value="1"/>
</dbReference>
<evidence type="ECO:0000256" key="11">
    <source>
        <dbReference type="ARBA" id="ARBA00023146"/>
    </source>
</evidence>
<dbReference type="InterPro" id="IPR012947">
    <property type="entry name" value="tRNA_SAD"/>
</dbReference>
<accession>A0A1F7UNF1</accession>
<dbReference type="GO" id="GO:0046872">
    <property type="term" value="F:metal ion binding"/>
    <property type="evidence" value="ECO:0007669"/>
    <property type="project" value="UniProtKB-KW"/>
</dbReference>
<evidence type="ECO:0000256" key="4">
    <source>
        <dbReference type="ARBA" id="ARBA00022598"/>
    </source>
</evidence>
<dbReference type="Gene3D" id="3.30.980.10">
    <property type="entry name" value="Threonyl-trna Synthetase, Chain A, domain 2"/>
    <property type="match status" value="1"/>
</dbReference>
<dbReference type="InterPro" id="IPR045864">
    <property type="entry name" value="aa-tRNA-synth_II/BPL/LPL"/>
</dbReference>
<feature type="domain" description="Aminoacyl-transfer RNA synthetases class-II family profile" evidence="14">
    <location>
        <begin position="202"/>
        <end position="498"/>
    </location>
</feature>
<proteinExistence type="inferred from homology"/>
<dbReference type="InterPro" id="IPR004154">
    <property type="entry name" value="Anticodon-bd"/>
</dbReference>
<evidence type="ECO:0000256" key="13">
    <source>
        <dbReference type="HAMAP-Rule" id="MF_00184"/>
    </source>
</evidence>
<dbReference type="SMART" id="SM00863">
    <property type="entry name" value="tRNA_SAD"/>
    <property type="match status" value="1"/>
</dbReference>
<sequence>MSDKVYSIETVRHSTAHLLAAAVMELYPGTKFGVGPVIENGFFYDLDLPKPISPQDLSKIEKRMRQIIARNEEFVREEMPLDAAIEFFKKMDQQYKVELLTDLKTKGTTKIKPEEQQDISIEKPNIASVYRTGKFVDLCRGPHVETTKDVGVFKLTKISGAYWRGSEKNKQLTRVYGLAFKTQEELDAYLILLDEAEKRDHRKLGAELELFMISPRVGMGLPLYLPNGAFIRRKMEELVAGLEEEQGYQYVYTPHIARKGLYETSGHWQHYRDTMYSPIDIEGEEYILRPMNCPHHIQIYAHRPRSYRDLPLRLAEFGTVYRFEKSGELFGLTRVRGFTQNDAHIFCSPEQIKKEVASLLDLTKKVYAAFGIKDVWMRLSLRDPKDTVKYVADSNKMWERAEGALREALDSKKAKYVTAVGEAAFYGPKIDFEAKDALGREFTISTIQLDFSLPEKFDLEYTGDDGAKHRPVIIHRAPLGSIERFLAFLIEHYAGAFPVWLAPVQASVIPVGKDHWKAAARLEKMLRKEGIRAVANLERDTVGYKIRAAERMKVPYMLVVGDKEKSLKKLTVRVRGVKALKAMTVSSFVSRLRKEIARRG</sequence>
<dbReference type="PANTHER" id="PTHR11451">
    <property type="entry name" value="THREONINE-TRNA LIGASE"/>
    <property type="match status" value="1"/>
</dbReference>
<dbReference type="GO" id="GO:0004829">
    <property type="term" value="F:threonine-tRNA ligase activity"/>
    <property type="evidence" value="ECO:0007669"/>
    <property type="project" value="UniProtKB-UniRule"/>
</dbReference>
<dbReference type="InterPro" id="IPR018163">
    <property type="entry name" value="Thr/Ala-tRNA-synth_IIc_edit"/>
</dbReference>
<keyword evidence="8 13" id="KW-0067">ATP-binding</keyword>
<evidence type="ECO:0000256" key="8">
    <source>
        <dbReference type="ARBA" id="ARBA00022840"/>
    </source>
</evidence>
<comment type="cofactor">
    <cofactor evidence="13">
        <name>Zn(2+)</name>
        <dbReference type="ChEBI" id="CHEBI:29105"/>
    </cofactor>
    <text evidence="13">Binds 1 zinc ion per subunit.</text>
</comment>